<evidence type="ECO:0000256" key="1">
    <source>
        <dbReference type="ARBA" id="ARBA00022705"/>
    </source>
</evidence>
<dbReference type="PRINTS" id="PR00868">
    <property type="entry name" value="DNAPOLI"/>
</dbReference>
<evidence type="ECO:0000256" key="2">
    <source>
        <dbReference type="ARBA" id="ARBA00023109"/>
    </source>
</evidence>
<dbReference type="GO" id="GO:0006261">
    <property type="term" value="P:DNA-templated DNA replication"/>
    <property type="evidence" value="ECO:0007669"/>
    <property type="project" value="InterPro"/>
</dbReference>
<keyword evidence="2" id="KW-1194">Viral DNA replication</keyword>
<dbReference type="GO" id="GO:0003677">
    <property type="term" value="F:DNA binding"/>
    <property type="evidence" value="ECO:0007669"/>
    <property type="project" value="InterPro"/>
</dbReference>
<dbReference type="Gene3D" id="3.30.420.10">
    <property type="entry name" value="Ribonuclease H-like superfamily/Ribonuclease H"/>
    <property type="match status" value="1"/>
</dbReference>
<sequence>MEVVFDIETDALDATVIHVLVAKRVGQKGFYVIRDAETFKRLAKQVTLWIGHNVIGFDIPQIKKLWGYEIPLKDVADTLVMSRLADPTRKGGHSLDALSGNEKIDFHDFSTYTPEMLAYCKQDVAINEKVYLQLKDELSNFGKASIQLEHQMQAIVCEQEKNGFMLDTDIAEEIYTTCLRETNRIEAEIKEFMVPIAVPVKEVIIKRKKDGSIYANQLLDGCNVQGDYTKIEWEEFNLGSPVQVNKRLDRLGWKPYIKTKSGNSYKICPENLATIPDTAPEAVKGLKAWKVLETRWKLAQEWLQKSQATGRVHGRVILTGAVTHRAAHQGPNMANIPSVPHGKDGILWKMEGMYGAECRQAFKVPEGKLLVGTDAAGIQLRVLAHYMNDPIYTEQVIDGDIHTFNKEALGRYCKDRPTAKTFIYAFLLGAGTGMISSILGCNNKQANEAMANFYEAIPALKKLKSQASQAASMGWMKGLDGRVLRIGSDHLALSVYLQGGETVIMRLANVFWQRQAKKEGINFKQCAWVHDEWQTEVDEDQAQRLGEIQVQAIKDAGTFFKLNCPMDGEAKIGKSWLDTH</sequence>
<dbReference type="SUPFAM" id="SSF56672">
    <property type="entry name" value="DNA/RNA polymerases"/>
    <property type="match status" value="1"/>
</dbReference>
<dbReference type="InterPro" id="IPR012337">
    <property type="entry name" value="RNaseH-like_sf"/>
</dbReference>
<dbReference type="InterPro" id="IPR043502">
    <property type="entry name" value="DNA/RNA_pol_sf"/>
</dbReference>
<keyword evidence="1" id="KW-0235">DNA replication</keyword>
<dbReference type="EC" id="2.7.7.7" evidence="4"/>
<feature type="domain" description="DNA-directed DNA polymerase family A palm" evidence="3">
    <location>
        <begin position="355"/>
        <end position="541"/>
    </location>
</feature>
<keyword evidence="4" id="KW-0548">Nucleotidyltransferase</keyword>
<dbReference type="Proteomes" id="UP000272148">
    <property type="component" value="Segment"/>
</dbReference>
<dbReference type="SUPFAM" id="SSF53098">
    <property type="entry name" value="Ribonuclease H-like"/>
    <property type="match status" value="1"/>
</dbReference>
<proteinExistence type="predicted"/>
<dbReference type="Gene3D" id="3.30.70.370">
    <property type="match status" value="2"/>
</dbReference>
<name>A0A3G2YR85_9CAUD</name>
<keyword evidence="4" id="KW-0808">Transferase</keyword>
<dbReference type="InterPro" id="IPR001098">
    <property type="entry name" value="DNA-dir_DNA_pol_A_palm_dom"/>
</dbReference>
<dbReference type="PANTHER" id="PTHR10133:SF27">
    <property type="entry name" value="DNA POLYMERASE NU"/>
    <property type="match status" value="1"/>
</dbReference>
<dbReference type="PANTHER" id="PTHR10133">
    <property type="entry name" value="DNA POLYMERASE I"/>
    <property type="match status" value="1"/>
</dbReference>
<dbReference type="InterPro" id="IPR036397">
    <property type="entry name" value="RNaseH_sf"/>
</dbReference>
<dbReference type="EMBL" id="MF431615">
    <property type="protein sequence ID" value="AYP28042.1"/>
    <property type="molecule type" value="Genomic_DNA"/>
</dbReference>
<organism evidence="4">
    <name type="scientific">Lentibacter phage vB_LenP_ICBM3</name>
    <dbReference type="NCBI Taxonomy" id="2301530"/>
    <lineage>
        <taxon>Viruses</taxon>
        <taxon>Duplodnaviria</taxon>
        <taxon>Heunggongvirae</taxon>
        <taxon>Uroviricota</taxon>
        <taxon>Caudoviricetes</taxon>
        <taxon>Zobellviridae</taxon>
        <taxon>Cobavirinae</taxon>
        <taxon>Siovirus</taxon>
        <taxon>Siovirus germanense</taxon>
    </lineage>
</organism>
<dbReference type="InterPro" id="IPR002298">
    <property type="entry name" value="DNA_polymerase_A"/>
</dbReference>
<dbReference type="GO" id="GO:0039693">
    <property type="term" value="P:viral DNA genome replication"/>
    <property type="evidence" value="ECO:0007669"/>
    <property type="project" value="UniProtKB-KW"/>
</dbReference>
<dbReference type="GO" id="GO:0006302">
    <property type="term" value="P:double-strand break repair"/>
    <property type="evidence" value="ECO:0007669"/>
    <property type="project" value="TreeGrafter"/>
</dbReference>
<dbReference type="SMART" id="SM00482">
    <property type="entry name" value="POLAc"/>
    <property type="match status" value="1"/>
</dbReference>
<dbReference type="GO" id="GO:0003887">
    <property type="term" value="F:DNA-directed DNA polymerase activity"/>
    <property type="evidence" value="ECO:0007669"/>
    <property type="project" value="UniProtKB-EC"/>
</dbReference>
<accession>A0A3G2YR85</accession>
<evidence type="ECO:0000259" key="3">
    <source>
        <dbReference type="SMART" id="SM00482"/>
    </source>
</evidence>
<dbReference type="Pfam" id="PF00476">
    <property type="entry name" value="DNA_pol_A"/>
    <property type="match status" value="1"/>
</dbReference>
<protein>
    <submittedName>
        <fullName evidence="4">DNA polymerase</fullName>
        <ecNumber evidence="4">2.7.7.7</ecNumber>
    </submittedName>
</protein>
<reference evidence="4" key="1">
    <citation type="journal article" date="2019" name="ISME J.">
        <title>Cobaviruses - a new globally distributed phage group infecting Rhodobacteraceae in marine ecosystems.</title>
        <authorList>
            <person name="Bischoff V."/>
            <person name="Bunk B."/>
            <person name="Meier-Kolthoff J.P."/>
            <person name="Sproer C."/>
            <person name="Poehlein A."/>
            <person name="Dogs M."/>
            <person name="Nguyen M."/>
            <person name="Petersen J."/>
            <person name="Daniel R."/>
            <person name="Overmann J."/>
            <person name="Goker M."/>
            <person name="Simon M."/>
            <person name="Brinkhoff T."/>
            <person name="Moraru C."/>
        </authorList>
    </citation>
    <scope>NUCLEOTIDE SEQUENCE</scope>
</reference>
<evidence type="ECO:0000313" key="4">
    <source>
        <dbReference type="EMBL" id="AYP28042.1"/>
    </source>
</evidence>